<dbReference type="Proteomes" id="UP000271162">
    <property type="component" value="Unassembled WGS sequence"/>
</dbReference>
<evidence type="ECO:0000313" key="8">
    <source>
        <dbReference type="Proteomes" id="UP000271162"/>
    </source>
</evidence>
<sequence>MNASLLIALLPLVLGQSEDDSLLHFSNPKDGRAVWIVDEASLPWIGEYEYLRLNATEKTILLTVVDSSTGKTLGECSHLSGEENGTEVCACKEGFIGKNCNVIDVCLGDAACALFGEQSKCVIDEANLAVTGAQLQNASYDCLCPHPVNGAYVDCLALHLSTSVSESITGATTPVDFIFETSTAIAPSPMSTVAEPQETTGICLDLIAGLCLHNAMEPMESFVPTDGFSSLSNVASHGVLTPTTTTTRTPPSLPPIFATLPSEHATASTRMTTTPEAPTITFTTTSATWEPSTAQVTEARFCRAATSCRARLFAAEMRSRRSLSKSSDRSPRSQSADCNFEYQTDESMSQGSFNSYAIIMAAIIVVISCSVIILHRNSANRQLLEDSVRVKLANYRKHLRKMFTEFDNMDDEAFSILAFVGKQWFTMKQKSPVFLMIIGNRSVEVASAVSELLRFASLDDEPLNIYNLTAHSTRVDLHEQIARVASSSFPFMVLNGINYLTWDAPLVLHTFADYNSHAYSNTLLLLTVSKQFDGTKMDCERSLLDYLTDTWVQAGGTIDNVTPVMSRIMQHIIFL</sequence>
<dbReference type="GO" id="GO:0016020">
    <property type="term" value="C:membrane"/>
    <property type="evidence" value="ECO:0007669"/>
    <property type="project" value="UniProtKB-SubCell"/>
</dbReference>
<keyword evidence="8" id="KW-1185">Reference proteome</keyword>
<dbReference type="EMBL" id="UYSL01019760">
    <property type="protein sequence ID" value="VDL69388.1"/>
    <property type="molecule type" value="Genomic_DNA"/>
</dbReference>
<keyword evidence="4 5" id="KW-0472">Membrane</keyword>
<evidence type="ECO:0000256" key="1">
    <source>
        <dbReference type="ARBA" id="ARBA00004370"/>
    </source>
</evidence>
<comment type="subcellular location">
    <subcellularLocation>
        <location evidence="1">Membrane</location>
    </subcellularLocation>
</comment>
<keyword evidence="6" id="KW-0732">Signal</keyword>
<dbReference type="STRING" id="27835.A0A158QWU5"/>
<evidence type="ECO:0000256" key="5">
    <source>
        <dbReference type="SAM" id="Phobius"/>
    </source>
</evidence>
<evidence type="ECO:0000256" key="6">
    <source>
        <dbReference type="SAM" id="SignalP"/>
    </source>
</evidence>
<feature type="transmembrane region" description="Helical" evidence="5">
    <location>
        <begin position="353"/>
        <end position="374"/>
    </location>
</feature>
<dbReference type="AlphaFoldDB" id="A0A158QWU5"/>
<gene>
    <name evidence="7" type="ORF">NBR_LOCUS5799</name>
</gene>
<reference evidence="9" key="1">
    <citation type="submission" date="2016-04" db="UniProtKB">
        <authorList>
            <consortium name="WormBaseParasite"/>
        </authorList>
    </citation>
    <scope>IDENTIFICATION</scope>
</reference>
<evidence type="ECO:0000256" key="2">
    <source>
        <dbReference type="ARBA" id="ARBA00022692"/>
    </source>
</evidence>
<dbReference type="WBParaSite" id="NBR_0000579801-mRNA-1">
    <property type="protein sequence ID" value="NBR_0000579801-mRNA-1"/>
    <property type="gene ID" value="NBR_0000579801"/>
</dbReference>
<proteinExistence type="predicted"/>
<feature type="chain" id="PRO_5043135610" evidence="6">
    <location>
        <begin position="16"/>
        <end position="575"/>
    </location>
</feature>
<keyword evidence="2 5" id="KW-0812">Transmembrane</keyword>
<protein>
    <submittedName>
        <fullName evidence="9">EGF-like domain-containing protein</fullName>
    </submittedName>
</protein>
<evidence type="ECO:0000313" key="7">
    <source>
        <dbReference type="EMBL" id="VDL69388.1"/>
    </source>
</evidence>
<keyword evidence="3 5" id="KW-1133">Transmembrane helix</keyword>
<evidence type="ECO:0000256" key="3">
    <source>
        <dbReference type="ARBA" id="ARBA00022989"/>
    </source>
</evidence>
<feature type="signal peptide" evidence="6">
    <location>
        <begin position="1"/>
        <end position="15"/>
    </location>
</feature>
<dbReference type="Gene3D" id="3.40.50.12190">
    <property type="match status" value="1"/>
</dbReference>
<accession>A0A158QWU5</accession>
<evidence type="ECO:0000256" key="4">
    <source>
        <dbReference type="ARBA" id="ARBA00023136"/>
    </source>
</evidence>
<dbReference type="InterPro" id="IPR038599">
    <property type="entry name" value="LAP1C-like_C_sf"/>
</dbReference>
<reference evidence="7 8" key="2">
    <citation type="submission" date="2018-11" db="EMBL/GenBank/DDBJ databases">
        <authorList>
            <consortium name="Pathogen Informatics"/>
        </authorList>
    </citation>
    <scope>NUCLEOTIDE SEQUENCE [LARGE SCALE GENOMIC DNA]</scope>
</reference>
<evidence type="ECO:0000313" key="9">
    <source>
        <dbReference type="WBParaSite" id="NBR_0000579801-mRNA-1"/>
    </source>
</evidence>
<name>A0A158QWU5_NIPBR</name>
<organism evidence="9">
    <name type="scientific">Nippostrongylus brasiliensis</name>
    <name type="common">Rat hookworm</name>
    <dbReference type="NCBI Taxonomy" id="27835"/>
    <lineage>
        <taxon>Eukaryota</taxon>
        <taxon>Metazoa</taxon>
        <taxon>Ecdysozoa</taxon>
        <taxon>Nematoda</taxon>
        <taxon>Chromadorea</taxon>
        <taxon>Rhabditida</taxon>
        <taxon>Rhabditina</taxon>
        <taxon>Rhabditomorpha</taxon>
        <taxon>Strongyloidea</taxon>
        <taxon>Heligmosomidae</taxon>
        <taxon>Nippostrongylus</taxon>
    </lineage>
</organism>